<gene>
    <name evidence="1" type="ORF">N5C46_10180</name>
</gene>
<keyword evidence="2" id="KW-1185">Reference proteome</keyword>
<proteinExistence type="predicted"/>
<evidence type="ECO:0000313" key="1">
    <source>
        <dbReference type="EMBL" id="UXH46382.1"/>
    </source>
</evidence>
<dbReference type="EMBL" id="CP104558">
    <property type="protein sequence ID" value="UXH46382.1"/>
    <property type="molecule type" value="Genomic_DNA"/>
</dbReference>
<sequence length="419" mass="48346">MLSFLKPSSMENDQIYILGLRPFSQRVNKIMDIIQELDKIPSHTLLLLKKALGSQEFLKEIYSPGLNYFTYFLTTHSSDGMIYQDKSPQIIERMLTNNNLEKFINYLFLACAKYGITLQNKVELIEGSFEIPGFHYRIKLKDYSNFQACTIISSKNEIAFLVDDKIIGTVITTDDFNADFQVTGTQISFIRKPYDSKGMFDFELSEDSISQCLSENFNLLNVRNSELADNKLKSISFTPNDILFYESCLNTIKDVWPEYYLEIKGHIKLIGIMDTDAFGGFTTDILPDAIFISHHPYDFMWVTENLVHECAHSRLNQLFLIDPVVLNDHEERFKSPWRKDPRPMKGVFHGAYAFARVALWLERLYSVYKDNKILNRLEFVEGQLKEAIEVINTHGKLSPLGEHVFEEISSVIKTVPVVS</sequence>
<accession>A0ACD4CD46</accession>
<evidence type="ECO:0000313" key="2">
    <source>
        <dbReference type="Proteomes" id="UP001064027"/>
    </source>
</evidence>
<protein>
    <submittedName>
        <fullName evidence="1">HEXXH motif-containing putative peptide modification protein</fullName>
    </submittedName>
</protein>
<organism evidence="1 2">
    <name type="scientific">Rossellomorea vietnamensis</name>
    <dbReference type="NCBI Taxonomy" id="218284"/>
    <lineage>
        <taxon>Bacteria</taxon>
        <taxon>Bacillati</taxon>
        <taxon>Bacillota</taxon>
        <taxon>Bacilli</taxon>
        <taxon>Bacillales</taxon>
        <taxon>Bacillaceae</taxon>
        <taxon>Rossellomorea</taxon>
    </lineage>
</organism>
<reference evidence="1" key="1">
    <citation type="submission" date="2022-09" db="EMBL/GenBank/DDBJ databases">
        <title>Complete genome sequence of Rossellomorea vietnamensis strain RL-WG62, a newly isolated PGPR with the potential for plant salinity stress alleviation.</title>
        <authorList>
            <person name="Ren L."/>
            <person name="Wang G."/>
            <person name="Hu H."/>
        </authorList>
    </citation>
    <scope>NUCLEOTIDE SEQUENCE</scope>
    <source>
        <strain evidence="1">RL-WG62</strain>
    </source>
</reference>
<dbReference type="Proteomes" id="UP001064027">
    <property type="component" value="Chromosome"/>
</dbReference>
<name>A0ACD4CD46_9BACI</name>